<reference evidence="1" key="3">
    <citation type="submission" date="2020-06" db="EMBL/GenBank/DDBJ databases">
        <title>Helianthus annuus Genome sequencing and assembly Release 2.</title>
        <authorList>
            <person name="Gouzy J."/>
            <person name="Langlade N."/>
            <person name="Munos S."/>
        </authorList>
    </citation>
    <scope>NUCLEOTIDE SEQUENCE</scope>
    <source>
        <tissue evidence="1">Leaves</tissue>
    </source>
</reference>
<dbReference type="Gramene" id="mRNA:HanXRQr2_Chr13g0597231">
    <property type="protein sequence ID" value="mRNA:HanXRQr2_Chr13g0597231"/>
    <property type="gene ID" value="HanXRQr2_Chr13g0597231"/>
</dbReference>
<protein>
    <submittedName>
        <fullName evidence="2">Uncharacterized protein</fullName>
    </submittedName>
</protein>
<dbReference type="AlphaFoldDB" id="A0A251SV71"/>
<proteinExistence type="predicted"/>
<accession>A0A251SV71</accession>
<dbReference type="InParanoid" id="A0A251SV71"/>
<reference evidence="1 3" key="1">
    <citation type="journal article" date="2017" name="Nature">
        <title>The sunflower genome provides insights into oil metabolism, flowering and Asterid evolution.</title>
        <authorList>
            <person name="Badouin H."/>
            <person name="Gouzy J."/>
            <person name="Grassa C.J."/>
            <person name="Murat F."/>
            <person name="Staton S.E."/>
            <person name="Cottret L."/>
            <person name="Lelandais-Briere C."/>
            <person name="Owens G.L."/>
            <person name="Carrere S."/>
            <person name="Mayjonade B."/>
            <person name="Legrand L."/>
            <person name="Gill N."/>
            <person name="Kane N.C."/>
            <person name="Bowers J.E."/>
            <person name="Hubner S."/>
            <person name="Bellec A."/>
            <person name="Berard A."/>
            <person name="Berges H."/>
            <person name="Blanchet N."/>
            <person name="Boniface M.C."/>
            <person name="Brunel D."/>
            <person name="Catrice O."/>
            <person name="Chaidir N."/>
            <person name="Claudel C."/>
            <person name="Donnadieu C."/>
            <person name="Faraut T."/>
            <person name="Fievet G."/>
            <person name="Helmstetter N."/>
            <person name="King M."/>
            <person name="Knapp S.J."/>
            <person name="Lai Z."/>
            <person name="Le Paslier M.C."/>
            <person name="Lippi Y."/>
            <person name="Lorenzon L."/>
            <person name="Mandel J.R."/>
            <person name="Marage G."/>
            <person name="Marchand G."/>
            <person name="Marquand E."/>
            <person name="Bret-Mestries E."/>
            <person name="Morien E."/>
            <person name="Nambeesan S."/>
            <person name="Nguyen T."/>
            <person name="Pegot-Espagnet P."/>
            <person name="Pouilly N."/>
            <person name="Raftis F."/>
            <person name="Sallet E."/>
            <person name="Schiex T."/>
            <person name="Thomas J."/>
            <person name="Vandecasteele C."/>
            <person name="Vares D."/>
            <person name="Vear F."/>
            <person name="Vautrin S."/>
            <person name="Crespi M."/>
            <person name="Mangin B."/>
            <person name="Burke J.M."/>
            <person name="Salse J."/>
            <person name="Munos S."/>
            <person name="Vincourt P."/>
            <person name="Rieseberg L.H."/>
            <person name="Langlade N.B."/>
        </authorList>
    </citation>
    <scope>NUCLEOTIDE SEQUENCE [LARGE SCALE GENOMIC DNA]</scope>
    <source>
        <strain evidence="3">cv. SF193</strain>
        <tissue evidence="1">Leaves</tissue>
    </source>
</reference>
<organism evidence="2 3">
    <name type="scientific">Helianthus annuus</name>
    <name type="common">Common sunflower</name>
    <dbReference type="NCBI Taxonomy" id="4232"/>
    <lineage>
        <taxon>Eukaryota</taxon>
        <taxon>Viridiplantae</taxon>
        <taxon>Streptophyta</taxon>
        <taxon>Embryophyta</taxon>
        <taxon>Tracheophyta</taxon>
        <taxon>Spermatophyta</taxon>
        <taxon>Magnoliopsida</taxon>
        <taxon>eudicotyledons</taxon>
        <taxon>Gunneridae</taxon>
        <taxon>Pentapetalae</taxon>
        <taxon>asterids</taxon>
        <taxon>campanulids</taxon>
        <taxon>Asterales</taxon>
        <taxon>Asteraceae</taxon>
        <taxon>Asteroideae</taxon>
        <taxon>Heliantheae alliance</taxon>
        <taxon>Heliantheae</taxon>
        <taxon>Helianthus</taxon>
    </lineage>
</organism>
<sequence length="99" mass="11494">MRERSEKEIGELRSGQRRQQVLVRVMITGMMMLKMIDNDGDIDDGGGQTAARPPEPHRLRQWRWRLGFGSVWGYFQAKSVLFFKQNQFGDVSPVFDLCC</sequence>
<dbReference type="EMBL" id="CM007902">
    <property type="protein sequence ID" value="OTG02156.1"/>
    <property type="molecule type" value="Genomic_DNA"/>
</dbReference>
<dbReference type="Proteomes" id="UP000215914">
    <property type="component" value="Chromosome 13"/>
</dbReference>
<reference evidence="2" key="2">
    <citation type="submission" date="2017-02" db="EMBL/GenBank/DDBJ databases">
        <title>Sunflower complete genome.</title>
        <authorList>
            <person name="Langlade N."/>
            <person name="Munos S."/>
        </authorList>
    </citation>
    <scope>NUCLEOTIDE SEQUENCE [LARGE SCALE GENOMIC DNA]</scope>
    <source>
        <tissue evidence="2">Leaves</tissue>
    </source>
</reference>
<evidence type="ECO:0000313" key="3">
    <source>
        <dbReference type="Proteomes" id="UP000215914"/>
    </source>
</evidence>
<name>A0A251SV71_HELAN</name>
<dbReference type="EMBL" id="MNCJ02000328">
    <property type="protein sequence ID" value="KAF5774174.1"/>
    <property type="molecule type" value="Genomic_DNA"/>
</dbReference>
<evidence type="ECO:0000313" key="2">
    <source>
        <dbReference type="EMBL" id="OTG02156.1"/>
    </source>
</evidence>
<keyword evidence="3" id="KW-1185">Reference proteome</keyword>
<evidence type="ECO:0000313" key="1">
    <source>
        <dbReference type="EMBL" id="KAF5774174.1"/>
    </source>
</evidence>
<gene>
    <name evidence="2" type="ORF">HannXRQ_Chr13g0409891</name>
    <name evidence="1" type="ORF">HanXRQr2_Chr13g0597231</name>
</gene>